<protein>
    <submittedName>
        <fullName evidence="2">Uncharacterized protein</fullName>
    </submittedName>
</protein>
<evidence type="ECO:0000256" key="1">
    <source>
        <dbReference type="SAM" id="MobiDB-lite"/>
    </source>
</evidence>
<evidence type="ECO:0000313" key="2">
    <source>
        <dbReference type="EMBL" id="MPC13261.1"/>
    </source>
</evidence>
<keyword evidence="3" id="KW-1185">Reference proteome</keyword>
<organism evidence="2 3">
    <name type="scientific">Portunus trituberculatus</name>
    <name type="common">Swimming crab</name>
    <name type="synonym">Neptunus trituberculatus</name>
    <dbReference type="NCBI Taxonomy" id="210409"/>
    <lineage>
        <taxon>Eukaryota</taxon>
        <taxon>Metazoa</taxon>
        <taxon>Ecdysozoa</taxon>
        <taxon>Arthropoda</taxon>
        <taxon>Crustacea</taxon>
        <taxon>Multicrustacea</taxon>
        <taxon>Malacostraca</taxon>
        <taxon>Eumalacostraca</taxon>
        <taxon>Eucarida</taxon>
        <taxon>Decapoda</taxon>
        <taxon>Pleocyemata</taxon>
        <taxon>Brachyura</taxon>
        <taxon>Eubrachyura</taxon>
        <taxon>Portunoidea</taxon>
        <taxon>Portunidae</taxon>
        <taxon>Portuninae</taxon>
        <taxon>Portunus</taxon>
    </lineage>
</organism>
<gene>
    <name evidence="2" type="ORF">E2C01_005987</name>
</gene>
<sequence>MPSSALKRGPTRLRVSVHTARVFKPPATLALLSEFPTEKCAGRGSARDDTVPLALTCGGGPTDNQRAPTLHFPPHTGDPPRRVTPAPCERLY</sequence>
<dbReference type="Proteomes" id="UP000324222">
    <property type="component" value="Unassembled WGS sequence"/>
</dbReference>
<comment type="caution">
    <text evidence="2">The sequence shown here is derived from an EMBL/GenBank/DDBJ whole genome shotgun (WGS) entry which is preliminary data.</text>
</comment>
<proteinExistence type="predicted"/>
<evidence type="ECO:0000313" key="3">
    <source>
        <dbReference type="Proteomes" id="UP000324222"/>
    </source>
</evidence>
<feature type="region of interest" description="Disordered" evidence="1">
    <location>
        <begin position="58"/>
        <end position="92"/>
    </location>
</feature>
<accession>A0A5B7CWN3</accession>
<reference evidence="2 3" key="1">
    <citation type="submission" date="2019-05" db="EMBL/GenBank/DDBJ databases">
        <title>Another draft genome of Portunus trituberculatus and its Hox gene families provides insights of decapod evolution.</title>
        <authorList>
            <person name="Jeong J.-H."/>
            <person name="Song I."/>
            <person name="Kim S."/>
            <person name="Choi T."/>
            <person name="Kim D."/>
            <person name="Ryu S."/>
            <person name="Kim W."/>
        </authorList>
    </citation>
    <scope>NUCLEOTIDE SEQUENCE [LARGE SCALE GENOMIC DNA]</scope>
    <source>
        <tissue evidence="2">Muscle</tissue>
    </source>
</reference>
<dbReference type="AlphaFoldDB" id="A0A5B7CWN3"/>
<name>A0A5B7CWN3_PORTR</name>
<dbReference type="EMBL" id="VSRR010000269">
    <property type="protein sequence ID" value="MPC13261.1"/>
    <property type="molecule type" value="Genomic_DNA"/>
</dbReference>